<evidence type="ECO:0000313" key="2">
    <source>
        <dbReference type="EMBL" id="ORI97050.1"/>
    </source>
</evidence>
<dbReference type="InterPro" id="IPR035628">
    <property type="entry name" value="TcpC_C"/>
</dbReference>
<dbReference type="AlphaFoldDB" id="A0A1X0VBK6"/>
<dbReference type="eggNOG" id="ENOG5032R38">
    <property type="taxonomic scope" value="Bacteria"/>
</dbReference>
<accession>A0A1X0VBK6</accession>
<dbReference type="RefSeq" id="WP_080519628.1">
    <property type="nucleotide sequence ID" value="NZ_MPLS01000059.1"/>
</dbReference>
<dbReference type="Proteomes" id="UP000192288">
    <property type="component" value="Unassembled WGS sequence"/>
</dbReference>
<sequence length="315" mass="35194">MRGLPKLKVNFEYEKKQKDKAVKIPKAHVYNLSKVRKIVVGLLIILVLYFAYVLVLANSVAIKNRELRHNITSLTTRLDKASAGTTSYNPIVGQYLGNFVTAYYTFDKTKNDAWLDKVTPYFAKNVTLSSSTNTEDMKLLQAKLNGIFTVDSIKTAQYNLTIDNDGKQNAMTVNVPYTQDNDKLTVIGLPYVANEIDSVGQVGKARFDKTGKTINDEAITAKVQKFTKQFVQKYVSSSTKDMSLFMNNPVGLDNAVDLVNLDESDIKVTGSADKPIVTTKITVKVHGSDITQVQTIYLELKKQNSTYFVTKFLQA</sequence>
<evidence type="ECO:0008006" key="4">
    <source>
        <dbReference type="Google" id="ProtNLM"/>
    </source>
</evidence>
<keyword evidence="1" id="KW-0472">Membrane</keyword>
<protein>
    <recommendedName>
        <fullName evidence="4">Conjugal transfer protein</fullName>
    </recommendedName>
</protein>
<keyword evidence="1" id="KW-1133">Transmembrane helix</keyword>
<evidence type="ECO:0000313" key="3">
    <source>
        <dbReference type="Proteomes" id="UP000192288"/>
    </source>
</evidence>
<dbReference type="InterPro" id="IPR024735">
    <property type="entry name" value="TcpC"/>
</dbReference>
<dbReference type="CDD" id="cd16386">
    <property type="entry name" value="TcpC_N"/>
    <property type="match status" value="1"/>
</dbReference>
<dbReference type="EMBL" id="MPLS01000059">
    <property type="protein sequence ID" value="ORI97050.1"/>
    <property type="molecule type" value="Genomic_DNA"/>
</dbReference>
<dbReference type="CDD" id="cd16428">
    <property type="entry name" value="TcpC_C"/>
    <property type="match status" value="1"/>
</dbReference>
<feature type="transmembrane region" description="Helical" evidence="1">
    <location>
        <begin position="38"/>
        <end position="61"/>
    </location>
</feature>
<dbReference type="Pfam" id="PF12642">
    <property type="entry name" value="TpcC"/>
    <property type="match status" value="1"/>
</dbReference>
<comment type="caution">
    <text evidence="2">The sequence shown here is derived from an EMBL/GenBank/DDBJ whole genome shotgun (WGS) entry which is preliminary data.</text>
</comment>
<reference evidence="2 3" key="1">
    <citation type="journal article" date="2017" name="Front. Microbiol.">
        <title>Genomic Characterization of Dairy Associated Leuconostoc Species and Diversity of Leuconostocs in Undefined Mixed Mesophilic Starter Cultures.</title>
        <authorList>
            <person name="Frantzen C.A."/>
            <person name="Kot W."/>
            <person name="Pedersen T.B."/>
            <person name="Ardo Y.M."/>
            <person name="Broadbent J.R."/>
            <person name="Neve H."/>
            <person name="Hansen L.H."/>
            <person name="Dal Bello F."/>
            <person name="Ostlie H.M."/>
            <person name="Kleppen H.P."/>
            <person name="Vogensen F.K."/>
            <person name="Holo H."/>
        </authorList>
    </citation>
    <scope>NUCLEOTIDE SEQUENCE [LARGE SCALE GENOMIC DNA]</scope>
    <source>
        <strain evidence="2 3">LMGCF08</strain>
    </source>
</reference>
<keyword evidence="1" id="KW-0812">Transmembrane</keyword>
<evidence type="ECO:0000256" key="1">
    <source>
        <dbReference type="SAM" id="Phobius"/>
    </source>
</evidence>
<name>A0A1X0VBK6_LEUPS</name>
<dbReference type="STRING" id="33968.BMS77_10050"/>
<organism evidence="2 3">
    <name type="scientific">Leuconostoc pseudomesenteroides</name>
    <dbReference type="NCBI Taxonomy" id="33968"/>
    <lineage>
        <taxon>Bacteria</taxon>
        <taxon>Bacillati</taxon>
        <taxon>Bacillota</taxon>
        <taxon>Bacilli</taxon>
        <taxon>Lactobacillales</taxon>
        <taxon>Lactobacillaceae</taxon>
        <taxon>Leuconostoc</taxon>
    </lineage>
</organism>
<proteinExistence type="predicted"/>
<gene>
    <name evidence="2" type="ORF">BMR96_09335</name>
</gene>
<dbReference type="Gene3D" id="3.10.450.540">
    <property type="match status" value="1"/>
</dbReference>